<dbReference type="NCBIfam" id="TIGR01662">
    <property type="entry name" value="HAD-SF-IIIA"/>
    <property type="match status" value="1"/>
</dbReference>
<evidence type="ECO:0000256" key="9">
    <source>
        <dbReference type="PIRSR" id="PIRSR004682-4"/>
    </source>
</evidence>
<keyword evidence="3 9" id="KW-0479">Metal-binding</keyword>
<keyword evidence="11" id="KW-1185">Reference proteome</keyword>
<feature type="binding site" evidence="9">
    <location>
        <position position="10"/>
    </location>
    <ligand>
        <name>Mg(2+)</name>
        <dbReference type="ChEBI" id="CHEBI:18420"/>
    </ligand>
</feature>
<proteinExistence type="inferred from homology"/>
<keyword evidence="4 7" id="KW-0378">Hydrolase</keyword>
<dbReference type="InterPro" id="IPR006543">
    <property type="entry name" value="Histidinol-phos"/>
</dbReference>
<dbReference type="GO" id="GO:0016791">
    <property type="term" value="F:phosphatase activity"/>
    <property type="evidence" value="ECO:0007669"/>
    <property type="project" value="InterPro"/>
</dbReference>
<dbReference type="RefSeq" id="WP_257448807.1">
    <property type="nucleotide sequence ID" value="NZ_JANIPJ010000013.1"/>
</dbReference>
<dbReference type="GO" id="GO:0005737">
    <property type="term" value="C:cytoplasm"/>
    <property type="evidence" value="ECO:0007669"/>
    <property type="project" value="UniProtKB-SubCell"/>
</dbReference>
<dbReference type="Gene3D" id="3.40.50.1000">
    <property type="entry name" value="HAD superfamily/HAD-like"/>
    <property type="match status" value="1"/>
</dbReference>
<protein>
    <recommendedName>
        <fullName evidence="6 7">D,D-heptose 1,7-bisphosphate phosphatase</fullName>
        <ecNumber evidence="7">3.1.3.-</ecNumber>
    </recommendedName>
</protein>
<comment type="caution">
    <text evidence="10">The sequence shown here is derived from an EMBL/GenBank/DDBJ whole genome shotgun (WGS) entry which is preliminary data.</text>
</comment>
<sequence length="182" mass="20082">MPAIQAAFIDRDGTIGGTGRFIHPRDFELFPWSSEALRMIKDHGIKLIALTNQHNIAKGRAAEEEFARQFEGYGFDAAYICPHEPEEGCECHKPRPGMLLRAAEEHGLDLSRCVVIGDVGSTDMLAAAAVGAKRILVEIGWGKPSLETYRDKWYDQAVPDYVAKDLLDAAQWLVKLDASASP</sequence>
<keyword evidence="5 7" id="KW-0119">Carbohydrate metabolism</keyword>
<gene>
    <name evidence="10" type="ORF">NQZ67_18550</name>
</gene>
<dbReference type="Pfam" id="PF13242">
    <property type="entry name" value="Hydrolase_like"/>
    <property type="match status" value="1"/>
</dbReference>
<comment type="cofactor">
    <cofactor evidence="9">
        <name>Zn(2+)</name>
        <dbReference type="ChEBI" id="CHEBI:29105"/>
    </cofactor>
</comment>
<feature type="binding site" evidence="9">
    <location>
        <position position="12"/>
    </location>
    <ligand>
        <name>Mg(2+)</name>
        <dbReference type="ChEBI" id="CHEBI:18420"/>
    </ligand>
</feature>
<dbReference type="InterPro" id="IPR023214">
    <property type="entry name" value="HAD_sf"/>
</dbReference>
<reference evidence="10" key="1">
    <citation type="submission" date="2022-08" db="EMBL/GenBank/DDBJ databases">
        <title>The genomic sequence of strain Paenibacillus sp. SCIV0701.</title>
        <authorList>
            <person name="Zhao H."/>
        </authorList>
    </citation>
    <scope>NUCLEOTIDE SEQUENCE</scope>
    <source>
        <strain evidence="10">SCIV0701</strain>
    </source>
</reference>
<keyword evidence="9" id="KW-0862">Zinc</keyword>
<dbReference type="PIRSF" id="PIRSF004682">
    <property type="entry name" value="GmhB"/>
    <property type="match status" value="1"/>
</dbReference>
<dbReference type="GO" id="GO:0005975">
    <property type="term" value="P:carbohydrate metabolic process"/>
    <property type="evidence" value="ECO:0007669"/>
    <property type="project" value="InterPro"/>
</dbReference>
<dbReference type="InterPro" id="IPR006549">
    <property type="entry name" value="HAD-SF_hydro_IIIA"/>
</dbReference>
<name>A0A9X2MS64_9BACL</name>
<evidence type="ECO:0000256" key="8">
    <source>
        <dbReference type="PIRSR" id="PIRSR004682-1"/>
    </source>
</evidence>
<comment type="cofactor">
    <cofactor evidence="9">
        <name>Mg(2+)</name>
        <dbReference type="ChEBI" id="CHEBI:18420"/>
    </cofactor>
</comment>
<dbReference type="GO" id="GO:0046872">
    <property type="term" value="F:metal ion binding"/>
    <property type="evidence" value="ECO:0007669"/>
    <property type="project" value="UniProtKB-KW"/>
</dbReference>
<dbReference type="NCBIfam" id="TIGR01656">
    <property type="entry name" value="Histidinol-ppas"/>
    <property type="match status" value="1"/>
</dbReference>
<dbReference type="EMBL" id="JANIPJ010000013">
    <property type="protein sequence ID" value="MCR2805886.1"/>
    <property type="molecule type" value="Genomic_DNA"/>
</dbReference>
<dbReference type="PANTHER" id="PTHR42891:SF1">
    <property type="entry name" value="D-GLYCERO-BETA-D-MANNO-HEPTOSE-1,7-BISPHOSPHATE 7-PHOSPHATASE"/>
    <property type="match status" value="1"/>
</dbReference>
<feature type="active site" description="Proton donor" evidence="8">
    <location>
        <position position="12"/>
    </location>
</feature>
<feature type="binding site" evidence="9">
    <location>
        <position position="118"/>
    </location>
    <ligand>
        <name>Mg(2+)</name>
        <dbReference type="ChEBI" id="CHEBI:18420"/>
    </ligand>
</feature>
<feature type="binding site" evidence="9">
    <location>
        <position position="83"/>
    </location>
    <ligand>
        <name>Zn(2+)</name>
        <dbReference type="ChEBI" id="CHEBI:29105"/>
    </ligand>
</feature>
<dbReference type="EC" id="3.1.3.-" evidence="7"/>
<dbReference type="AlphaFoldDB" id="A0A9X2MS64"/>
<dbReference type="InterPro" id="IPR036412">
    <property type="entry name" value="HAD-like_sf"/>
</dbReference>
<dbReference type="Proteomes" id="UP001141950">
    <property type="component" value="Unassembled WGS sequence"/>
</dbReference>
<comment type="similarity">
    <text evidence="7">Belongs to the gmhB family.</text>
</comment>
<dbReference type="PANTHER" id="PTHR42891">
    <property type="entry name" value="D-GLYCERO-BETA-D-MANNO-HEPTOSE-1,7-BISPHOSPHATE 7-PHOSPHATASE"/>
    <property type="match status" value="1"/>
</dbReference>
<organism evidence="10 11">
    <name type="scientific">Paenibacillus soyae</name>
    <dbReference type="NCBI Taxonomy" id="2969249"/>
    <lineage>
        <taxon>Bacteria</taxon>
        <taxon>Bacillati</taxon>
        <taxon>Bacillota</taxon>
        <taxon>Bacilli</taxon>
        <taxon>Bacillales</taxon>
        <taxon>Paenibacillaceae</taxon>
        <taxon>Paenibacillus</taxon>
    </lineage>
</organism>
<dbReference type="InterPro" id="IPR004446">
    <property type="entry name" value="Heptose_bisP_phosphatase"/>
</dbReference>
<evidence type="ECO:0000256" key="4">
    <source>
        <dbReference type="ARBA" id="ARBA00022801"/>
    </source>
</evidence>
<keyword evidence="9" id="KW-0460">Magnesium</keyword>
<evidence type="ECO:0000256" key="2">
    <source>
        <dbReference type="ARBA" id="ARBA00022490"/>
    </source>
</evidence>
<evidence type="ECO:0000256" key="6">
    <source>
        <dbReference type="ARBA" id="ARBA00031828"/>
    </source>
</evidence>
<comment type="subcellular location">
    <subcellularLocation>
        <location evidence="1 7">Cytoplasm</location>
    </subcellularLocation>
</comment>
<evidence type="ECO:0000313" key="10">
    <source>
        <dbReference type="EMBL" id="MCR2805886.1"/>
    </source>
</evidence>
<evidence type="ECO:0000256" key="3">
    <source>
        <dbReference type="ARBA" id="ARBA00022723"/>
    </source>
</evidence>
<evidence type="ECO:0000256" key="1">
    <source>
        <dbReference type="ARBA" id="ARBA00004496"/>
    </source>
</evidence>
<accession>A0A9X2MS64</accession>
<feature type="binding site" evidence="9">
    <location>
        <position position="89"/>
    </location>
    <ligand>
        <name>Zn(2+)</name>
        <dbReference type="ChEBI" id="CHEBI:29105"/>
    </ligand>
</feature>
<evidence type="ECO:0000256" key="5">
    <source>
        <dbReference type="ARBA" id="ARBA00023277"/>
    </source>
</evidence>
<feature type="binding site" evidence="9">
    <location>
        <position position="81"/>
    </location>
    <ligand>
        <name>Zn(2+)</name>
        <dbReference type="ChEBI" id="CHEBI:29105"/>
    </ligand>
</feature>
<feature type="active site" description="Nucleophile" evidence="8">
    <location>
        <position position="10"/>
    </location>
</feature>
<feature type="binding site" evidence="9">
    <location>
        <position position="91"/>
    </location>
    <ligand>
        <name>Zn(2+)</name>
        <dbReference type="ChEBI" id="CHEBI:29105"/>
    </ligand>
</feature>
<dbReference type="SUPFAM" id="SSF56784">
    <property type="entry name" value="HAD-like"/>
    <property type="match status" value="1"/>
</dbReference>
<evidence type="ECO:0000256" key="7">
    <source>
        <dbReference type="PIRNR" id="PIRNR004682"/>
    </source>
</evidence>
<evidence type="ECO:0000313" key="11">
    <source>
        <dbReference type="Proteomes" id="UP001141950"/>
    </source>
</evidence>
<keyword evidence="2 7" id="KW-0963">Cytoplasm</keyword>